<protein>
    <recommendedName>
        <fullName evidence="1">TY-Chap N-terminal domain-containing protein</fullName>
    </recommendedName>
</protein>
<proteinExistence type="predicted"/>
<dbReference type="OrthoDB" id="3477487at2"/>
<evidence type="ECO:0000313" key="3">
    <source>
        <dbReference type="Proteomes" id="UP000280819"/>
    </source>
</evidence>
<dbReference type="InterPro" id="IPR054344">
    <property type="entry name" value="TY-Chap_N"/>
</dbReference>
<name>A0A3P1T358_9ACTN</name>
<sequence>MDWNEFASKLLHVMIGMETRRFLVLSQQGAPGFTVQMTTEEDALQAQCWVRGMDLGDPAVVARLEELGWKDTREIDFWNRWLDLPAPSSSYRQLVDALITTMRELQGVTSPDQLAYRSWREPERRQEGRVYTPEQIEDLDPGEIPLPLDLGGIPALPV</sequence>
<accession>A0A3P1T358</accession>
<reference evidence="2 3" key="1">
    <citation type="submission" date="2018-11" db="EMBL/GenBank/DDBJ databases">
        <title>Genomes From Bacteria Associated with the Canine Oral Cavity: a Test Case for Automated Genome-Based Taxonomic Assignment.</title>
        <authorList>
            <person name="Coil D.A."/>
            <person name="Jospin G."/>
            <person name="Darling A.E."/>
            <person name="Wallis C."/>
            <person name="Davis I.J."/>
            <person name="Harris S."/>
            <person name="Eisen J.A."/>
            <person name="Holcombe L.J."/>
            <person name="O'Flynn C."/>
        </authorList>
    </citation>
    <scope>NUCLEOTIDE SEQUENCE [LARGE SCALE GENOMIC DNA]</scope>
    <source>
        <strain evidence="2 3">OH887_COT-365</strain>
    </source>
</reference>
<dbReference type="Proteomes" id="UP000280819">
    <property type="component" value="Unassembled WGS sequence"/>
</dbReference>
<dbReference type="RefSeq" id="WP_124845509.1">
    <property type="nucleotide sequence ID" value="NZ_JAUNKP010000014.1"/>
</dbReference>
<dbReference type="Pfam" id="PF22552">
    <property type="entry name" value="TY-Chap3"/>
    <property type="match status" value="1"/>
</dbReference>
<dbReference type="EMBL" id="RQZG01000016">
    <property type="protein sequence ID" value="RRD03819.1"/>
    <property type="molecule type" value="Genomic_DNA"/>
</dbReference>
<feature type="domain" description="TY-Chap N-terminal" evidence="1">
    <location>
        <begin position="1"/>
        <end position="114"/>
    </location>
</feature>
<evidence type="ECO:0000313" key="2">
    <source>
        <dbReference type="EMBL" id="RRD03819.1"/>
    </source>
</evidence>
<comment type="caution">
    <text evidence="2">The sequence shown here is derived from an EMBL/GenBank/DDBJ whole genome shotgun (WGS) entry which is preliminary data.</text>
</comment>
<evidence type="ECO:0000259" key="1">
    <source>
        <dbReference type="Pfam" id="PF22552"/>
    </source>
</evidence>
<gene>
    <name evidence="2" type="ORF">EII34_12535</name>
</gene>
<organism evidence="2 3">
    <name type="scientific">Arachnia propionica</name>
    <dbReference type="NCBI Taxonomy" id="1750"/>
    <lineage>
        <taxon>Bacteria</taxon>
        <taxon>Bacillati</taxon>
        <taxon>Actinomycetota</taxon>
        <taxon>Actinomycetes</taxon>
        <taxon>Propionibacteriales</taxon>
        <taxon>Propionibacteriaceae</taxon>
        <taxon>Arachnia</taxon>
    </lineage>
</organism>
<dbReference type="AlphaFoldDB" id="A0A3P1T358"/>